<proteinExistence type="predicted"/>
<sequence length="142" mass="15293">MTVATGASTAVLAGCTGSAGADVVLEYSYEEGDPGQDTIPQHVKDAAGDDVLIRGDEHKWVVFTLEILEGELHIDEIMDHAYIETDADSHFTRSVVITSPEDAEETIPEGGEADVLYQIPVEDEVTGWTIDQSSLDVEANEN</sequence>
<gene>
    <name evidence="1" type="ORF">DV706_08495</name>
</gene>
<accession>A0A4D6HL44</accession>
<organism evidence="1 2">
    <name type="scientific">Natronorubrum bangense</name>
    <dbReference type="NCBI Taxonomy" id="61858"/>
    <lineage>
        <taxon>Archaea</taxon>
        <taxon>Methanobacteriati</taxon>
        <taxon>Methanobacteriota</taxon>
        <taxon>Stenosarchaea group</taxon>
        <taxon>Halobacteria</taxon>
        <taxon>Halobacteriales</taxon>
        <taxon>Natrialbaceae</taxon>
        <taxon>Natronorubrum</taxon>
    </lineage>
</organism>
<dbReference type="Proteomes" id="UP000296822">
    <property type="component" value="Chromosome"/>
</dbReference>
<evidence type="ECO:0000313" key="2">
    <source>
        <dbReference type="Proteomes" id="UP000296822"/>
    </source>
</evidence>
<reference evidence="1 2" key="1">
    <citation type="journal article" date="2019" name="Nat. Commun.">
        <title>A new type of DNA phosphorothioation-based antiviral system in archaea.</title>
        <authorList>
            <person name="Xiong L."/>
            <person name="Liu S."/>
            <person name="Chen S."/>
            <person name="Xiao Y."/>
            <person name="Zhu B."/>
            <person name="Gao Y."/>
            <person name="Zhang Y."/>
            <person name="Chen B."/>
            <person name="Luo J."/>
            <person name="Deng Z."/>
            <person name="Chen X."/>
            <person name="Wang L."/>
            <person name="Chen S."/>
        </authorList>
    </citation>
    <scope>NUCLEOTIDE SEQUENCE [LARGE SCALE GENOMIC DNA]</scope>
    <source>
        <strain evidence="1 2">JCM 10635</strain>
    </source>
</reference>
<protein>
    <submittedName>
        <fullName evidence="1">Uncharacterized protein</fullName>
    </submittedName>
</protein>
<dbReference type="GeneID" id="39851289"/>
<dbReference type="RefSeq" id="WP_006065061.1">
    <property type="nucleotide sequence ID" value="NZ_CP031305.1"/>
</dbReference>
<name>A0A4D6HL44_9EURY</name>
<dbReference type="AlphaFoldDB" id="A0A4D6HL44"/>
<dbReference type="KEGG" id="nbg:DV706_08495"/>
<dbReference type="EMBL" id="CP031305">
    <property type="protein sequence ID" value="QCC54510.1"/>
    <property type="molecule type" value="Genomic_DNA"/>
</dbReference>
<evidence type="ECO:0000313" key="1">
    <source>
        <dbReference type="EMBL" id="QCC54510.1"/>
    </source>
</evidence>